<feature type="domain" description="CUB" evidence="22">
    <location>
        <begin position="783"/>
        <end position="896"/>
    </location>
</feature>
<dbReference type="PROSITE" id="PS51864">
    <property type="entry name" value="ASTACIN"/>
    <property type="match status" value="1"/>
</dbReference>
<dbReference type="CDD" id="cd00041">
    <property type="entry name" value="CUB"/>
    <property type="match status" value="5"/>
</dbReference>
<keyword evidence="4 18" id="KW-0645">Protease</keyword>
<dbReference type="Pfam" id="PF01400">
    <property type="entry name" value="Astacin"/>
    <property type="match status" value="1"/>
</dbReference>
<evidence type="ECO:0000256" key="13">
    <source>
        <dbReference type="ARBA" id="ARBA00023180"/>
    </source>
</evidence>
<dbReference type="GO" id="GO:0016485">
    <property type="term" value="P:protein processing"/>
    <property type="evidence" value="ECO:0007669"/>
    <property type="project" value="UniProtKB-ARBA"/>
</dbReference>
<feature type="disulfide bond" evidence="18">
    <location>
        <begin position="530"/>
        <end position="531"/>
    </location>
</feature>
<dbReference type="GO" id="GO:0030513">
    <property type="term" value="P:positive regulation of BMP signaling pathway"/>
    <property type="evidence" value="ECO:0007669"/>
    <property type="project" value="UniProtKB-ARBA"/>
</dbReference>
<feature type="compositionally biased region" description="Polar residues" evidence="21">
    <location>
        <begin position="315"/>
        <end position="324"/>
    </location>
</feature>
<evidence type="ECO:0000256" key="18">
    <source>
        <dbReference type="PROSITE-ProRule" id="PRU01211"/>
    </source>
</evidence>
<accession>A0A6J1N0D9</accession>
<dbReference type="InterPro" id="IPR015446">
    <property type="entry name" value="BMP_1/tolloid-like"/>
</dbReference>
<dbReference type="SMART" id="SM00235">
    <property type="entry name" value="ZnMc"/>
    <property type="match status" value="1"/>
</dbReference>
<evidence type="ECO:0000256" key="14">
    <source>
        <dbReference type="PIRSR" id="PIRSR001199-1"/>
    </source>
</evidence>
<dbReference type="GO" id="GO:0008586">
    <property type="term" value="P:imaginal disc-derived wing vein morphogenesis"/>
    <property type="evidence" value="ECO:0007669"/>
    <property type="project" value="UniProtKB-ARBA"/>
</dbReference>
<keyword evidence="25" id="KW-1185">Reference proteome</keyword>
<dbReference type="PANTHER" id="PTHR24251:SF43">
    <property type="entry name" value="TOLLOID-LIKE PROTEIN 2"/>
    <property type="match status" value="1"/>
</dbReference>
<evidence type="ECO:0000256" key="10">
    <source>
        <dbReference type="ARBA" id="ARBA00023049"/>
    </source>
</evidence>
<evidence type="ECO:0000256" key="9">
    <source>
        <dbReference type="ARBA" id="ARBA00022833"/>
    </source>
</evidence>
<feature type="domain" description="CUB" evidence="22">
    <location>
        <begin position="1214"/>
        <end position="1330"/>
    </location>
</feature>
<dbReference type="InterPro" id="IPR001506">
    <property type="entry name" value="Peptidase_M12A"/>
</dbReference>
<dbReference type="EC" id="3.4.24.-" evidence="19"/>
<dbReference type="GO" id="GO:0032927">
    <property type="term" value="P:positive regulation of activin receptor signaling pathway"/>
    <property type="evidence" value="ECO:0007669"/>
    <property type="project" value="UniProtKB-ARBA"/>
</dbReference>
<comment type="cofactor">
    <cofactor evidence="18 19">
        <name>Zn(2+)</name>
        <dbReference type="ChEBI" id="CHEBI:29105"/>
    </cofactor>
    <text evidence="18 19">Binds 1 zinc ion per subunit.</text>
</comment>
<dbReference type="InterPro" id="IPR000152">
    <property type="entry name" value="EGF-type_Asp/Asn_hydroxyl_site"/>
</dbReference>
<dbReference type="SMART" id="SM00042">
    <property type="entry name" value="CUB"/>
    <property type="match status" value="5"/>
</dbReference>
<dbReference type="GO" id="GO:0005509">
    <property type="term" value="F:calcium ion binding"/>
    <property type="evidence" value="ECO:0007669"/>
    <property type="project" value="InterPro"/>
</dbReference>
<feature type="chain" id="PRO_5044948180" description="Metalloendopeptidase" evidence="19">
    <location>
        <begin position="32"/>
        <end position="1377"/>
    </location>
</feature>
<keyword evidence="3 17" id="KW-0245">EGF-like domain</keyword>
<feature type="domain" description="CUB" evidence="22">
    <location>
        <begin position="939"/>
        <end position="1057"/>
    </location>
</feature>
<keyword evidence="20" id="KW-0175">Coiled coil</keyword>
<feature type="domain" description="CUB" evidence="22">
    <location>
        <begin position="667"/>
        <end position="782"/>
    </location>
</feature>
<feature type="disulfide bond" evidence="16">
    <location>
        <begin position="783"/>
        <end position="810"/>
    </location>
</feature>
<dbReference type="PROSITE" id="PS00010">
    <property type="entry name" value="ASX_HYDROXYL"/>
    <property type="match status" value="2"/>
</dbReference>
<dbReference type="RefSeq" id="XP_052740586.1">
    <property type="nucleotide sequence ID" value="XM_052884626.1"/>
</dbReference>
<dbReference type="InterPro" id="IPR018097">
    <property type="entry name" value="EGF_Ca-bd_CS"/>
</dbReference>
<dbReference type="InterPro" id="IPR006026">
    <property type="entry name" value="Peptidase_Metallo"/>
</dbReference>
<feature type="coiled-coil region" evidence="20">
    <location>
        <begin position="84"/>
        <end position="111"/>
    </location>
</feature>
<comment type="caution">
    <text evidence="17">Lacks conserved residue(s) required for the propagation of feature annotation.</text>
</comment>
<proteinExistence type="predicted"/>
<dbReference type="GO" id="GO:0048468">
    <property type="term" value="P:cell development"/>
    <property type="evidence" value="ECO:0007669"/>
    <property type="project" value="UniProtKB-ARBA"/>
</dbReference>
<dbReference type="SMART" id="SM00179">
    <property type="entry name" value="EGF_CA"/>
    <property type="match status" value="2"/>
</dbReference>
<dbReference type="PANTHER" id="PTHR24251">
    <property type="entry name" value="OVOCHYMASE-RELATED"/>
    <property type="match status" value="1"/>
</dbReference>
<evidence type="ECO:0000313" key="27">
    <source>
        <dbReference type="RefSeq" id="XP_052740586.1"/>
    </source>
</evidence>
<dbReference type="Gene3D" id="2.60.120.290">
    <property type="entry name" value="Spermadhesin, CUB domain"/>
    <property type="match status" value="5"/>
</dbReference>
<evidence type="ECO:0000259" key="22">
    <source>
        <dbReference type="PROSITE" id="PS01180"/>
    </source>
</evidence>
<feature type="domain" description="CUB" evidence="22">
    <location>
        <begin position="1101"/>
        <end position="1213"/>
    </location>
</feature>
<keyword evidence="5 15" id="KW-0479">Metal-binding</keyword>
<evidence type="ECO:0000256" key="19">
    <source>
        <dbReference type="RuleBase" id="RU361183"/>
    </source>
</evidence>
<evidence type="ECO:0000256" key="2">
    <source>
        <dbReference type="ARBA" id="ARBA00022525"/>
    </source>
</evidence>
<keyword evidence="13" id="KW-0325">Glycoprotein</keyword>
<dbReference type="InterPro" id="IPR000742">
    <property type="entry name" value="EGF"/>
</dbReference>
<dbReference type="CDD" id="cd04281">
    <property type="entry name" value="ZnMc_BMP1_TLD"/>
    <property type="match status" value="1"/>
</dbReference>
<dbReference type="RefSeq" id="XP_023938622.2">
    <property type="nucleotide sequence ID" value="XM_024082854.2"/>
</dbReference>
<dbReference type="InterPro" id="IPR024079">
    <property type="entry name" value="MetalloPept_cat_dom_sf"/>
</dbReference>
<sequence length="1377" mass="154529">MTLWCSASSSAVGAILTFFVCVAADVTFVEGRDEPHRYTIEELLSTHFENKDSNDIGMDPCKAENFQGDIAIPNVDYFKPAKTAPSTSKINKSLQEEVERLKKEVLLEGLQVEEEGLTDILRKRTKQPLAFSQEKPKKYNEASIATKVLPAGLDKSLLMKHGRMPIDEELDTVKFNEQSKSSNFNETNITDNLTESESLEQDGVLVVNISSDNILNLDEFYPHMQMSNFSHKSDEVTNKIQSNSREITGDFNNNLKFKELPENMTVAPAPTNGVLPVNEKDEDNETLQKQLIDNASQELYKKMYGANSLLKPTQSLQSLLGNTSSHRRRRRRRHGNGRRLRNISTEKTGDNSIASSKEQLKSTEDNTSDIQRGKLKGRHQKKIPNADHRKTMRHIAPIHEFEEKFELKPPPKPLNFVDVLNVEKGISNNTTPFEGWFFRDTEDDLEASESKFYNHTERRHRTARAATNRKERIWDNGVIPYEIDGNFSGAHKSLFKQAMRHWENFTCVKFVERESDHKDYIVFTERPCGCCSFVGKRGGGAQAISIGKNCDKFGIVVHELGHVVGFWHEHTRPDRDRHVQIIRDNILTGQEYNFNKLTDEEVNSLGQTYDYDSIMHYARNTFSKGTYLDTILPLEVLGKKRPEIGQRVRLSASDIAQTNLLYKCAKCGKTFLGNAGWFNSPGWGSEAQPATQERCEWRIVATHGERVVLNITEIDIHKSDGCRSEWVEVWDGYMPNAPVLGRICGSGKGPIMRSTGSRLTVVYQPGPKTKPHRGFRAHYEAVCGGDIEVDSSSHLESPNYPDDYQPNKLCIWKLSVPQDYQVALRFHSFEVENHDTCNYDKVKVRDGDSLDSPLIGVFCGHKIPPDIRSTSNKLLVIFESDSSVQKAGFSATFMKEFDECASIDHGCSHSCVNTLGGYECACDIGYELHSDGKKCENACGGVLYAPNGTITSPSFPDLYPPSKNCLWEIVAPPQHRITLNFTHFDLEGSNNMYHQECEYDSVTVHSRLGADVLRRHGAFCGSVLPPPVTSDGSVLRVQFTSDTSVHHSGFAAAYYIDVDECADNNGGCQHECHNTLGGYECACHSGFTLHPNKHDCKEGGCKHDITHPHGTIFSPNYPDTYPARKDCVWQFSTTPGHRIKLIFNVFELEPHQECTYDHVTIYDGSSADEKTLGRFCGGKLPHPVVASQNQMYVVFKSDASVQRKGFLATYSTACGGYLAASETVEHLYSHARYGHDSYESRANCDWSIVAPLGQFVRLTFLTFELEPETNCGYDYVQVFGGLEGSAGDYGSFCGTKGPPEIVSTTEALLVKFRTDDTIVFKGFSASYQAVKPEVWSGEDSSEGGEDLDEEEDEQIPPLVVSRRGLRAPLQRFVRRPT</sequence>
<dbReference type="PROSITE" id="PS01180">
    <property type="entry name" value="CUB"/>
    <property type="match status" value="5"/>
</dbReference>
<keyword evidence="8 18" id="KW-0378">Hydrolase</keyword>
<evidence type="ECO:0000313" key="25">
    <source>
        <dbReference type="Proteomes" id="UP001652582"/>
    </source>
</evidence>
<evidence type="ECO:0000256" key="12">
    <source>
        <dbReference type="ARBA" id="ARBA00023157"/>
    </source>
</evidence>
<feature type="region of interest" description="Disordered" evidence="21">
    <location>
        <begin position="1334"/>
        <end position="1360"/>
    </location>
</feature>
<feature type="binding site" evidence="15 18">
    <location>
        <position position="568"/>
    </location>
    <ligand>
        <name>Zn(2+)</name>
        <dbReference type="ChEBI" id="CHEBI:29105"/>
        <note>catalytic</note>
    </ligand>
</feature>
<dbReference type="PROSITE" id="PS01187">
    <property type="entry name" value="EGF_CA"/>
    <property type="match status" value="2"/>
</dbReference>
<dbReference type="PROSITE" id="PS01186">
    <property type="entry name" value="EGF_2"/>
    <property type="match status" value="2"/>
</dbReference>
<evidence type="ECO:0000256" key="17">
    <source>
        <dbReference type="PROSITE-ProRule" id="PRU00076"/>
    </source>
</evidence>
<keyword evidence="6 19" id="KW-0732">Signal</keyword>
<evidence type="ECO:0000256" key="3">
    <source>
        <dbReference type="ARBA" id="ARBA00022536"/>
    </source>
</evidence>
<dbReference type="CDD" id="cd00054">
    <property type="entry name" value="EGF_CA"/>
    <property type="match status" value="2"/>
</dbReference>
<evidence type="ECO:0000256" key="1">
    <source>
        <dbReference type="ARBA" id="ARBA00004613"/>
    </source>
</evidence>
<comment type="subcellular location">
    <subcellularLocation>
        <location evidence="1">Secreted</location>
    </subcellularLocation>
</comment>
<feature type="binding site" evidence="15 18">
    <location>
        <position position="562"/>
    </location>
    <ligand>
        <name>Zn(2+)</name>
        <dbReference type="ChEBI" id="CHEBI:29105"/>
        <note>catalytic</note>
    </ligand>
</feature>
<evidence type="ECO:0000256" key="4">
    <source>
        <dbReference type="ARBA" id="ARBA00022670"/>
    </source>
</evidence>
<dbReference type="SUPFAM" id="SSF55486">
    <property type="entry name" value="Metalloproteases ('zincins'), catalytic domain"/>
    <property type="match status" value="1"/>
</dbReference>
<feature type="compositionally biased region" description="Basic residues" evidence="21">
    <location>
        <begin position="373"/>
        <end position="382"/>
    </location>
</feature>
<feature type="binding site" evidence="15 18">
    <location>
        <position position="558"/>
    </location>
    <ligand>
        <name>Zn(2+)</name>
        <dbReference type="ChEBI" id="CHEBI:29105"/>
        <note>catalytic</note>
    </ligand>
</feature>
<evidence type="ECO:0000256" key="8">
    <source>
        <dbReference type="ARBA" id="ARBA00022801"/>
    </source>
</evidence>
<dbReference type="InterPro" id="IPR035914">
    <property type="entry name" value="Sperma_CUB_dom_sf"/>
</dbReference>
<evidence type="ECO:0000259" key="24">
    <source>
        <dbReference type="PROSITE" id="PS51864"/>
    </source>
</evidence>
<dbReference type="SUPFAM" id="SSF57196">
    <property type="entry name" value="EGF/Laminin"/>
    <property type="match status" value="2"/>
</dbReference>
<evidence type="ECO:0000259" key="23">
    <source>
        <dbReference type="PROSITE" id="PS50026"/>
    </source>
</evidence>
<keyword evidence="9 15" id="KW-0862">Zinc</keyword>
<protein>
    <recommendedName>
        <fullName evidence="19">Metalloendopeptidase</fullName>
        <ecNumber evidence="19">3.4.24.-</ecNumber>
    </recommendedName>
</protein>
<feature type="compositionally biased region" description="Polar residues" evidence="21">
    <location>
        <begin position="343"/>
        <end position="357"/>
    </location>
</feature>
<reference evidence="26 27" key="1">
    <citation type="submission" date="2025-05" db="UniProtKB">
        <authorList>
            <consortium name="RefSeq"/>
        </authorList>
    </citation>
    <scope>IDENTIFICATION</scope>
</reference>
<evidence type="ECO:0000256" key="11">
    <source>
        <dbReference type="ARBA" id="ARBA00023145"/>
    </source>
</evidence>
<dbReference type="GO" id="GO:0004222">
    <property type="term" value="F:metalloendopeptidase activity"/>
    <property type="evidence" value="ECO:0007669"/>
    <property type="project" value="UniProtKB-UniRule"/>
</dbReference>
<dbReference type="Proteomes" id="UP001652582">
    <property type="component" value="Chromosome 12"/>
</dbReference>
<dbReference type="SMART" id="SM00181">
    <property type="entry name" value="EGF"/>
    <property type="match status" value="2"/>
</dbReference>
<dbReference type="GO" id="GO:0005615">
    <property type="term" value="C:extracellular space"/>
    <property type="evidence" value="ECO:0007669"/>
    <property type="project" value="UniProtKB-ARBA"/>
</dbReference>
<dbReference type="InterPro" id="IPR034036">
    <property type="entry name" value="ZnMP_TLD/BMP1"/>
</dbReference>
<feature type="compositionally biased region" description="Acidic residues" evidence="21">
    <location>
        <begin position="1339"/>
        <end position="1354"/>
    </location>
</feature>
<evidence type="ECO:0000256" key="5">
    <source>
        <dbReference type="ARBA" id="ARBA00022723"/>
    </source>
</evidence>
<gene>
    <name evidence="26 27" type="primary">LOC112046260</name>
</gene>
<feature type="domain" description="EGF-like" evidence="23">
    <location>
        <begin position="1057"/>
        <end position="1097"/>
    </location>
</feature>
<evidence type="ECO:0000256" key="6">
    <source>
        <dbReference type="ARBA" id="ARBA00022729"/>
    </source>
</evidence>
<dbReference type="PRINTS" id="PR00480">
    <property type="entry name" value="ASTACIN"/>
</dbReference>
<feature type="region of interest" description="Disordered" evidence="21">
    <location>
        <begin position="315"/>
        <end position="387"/>
    </location>
</feature>
<dbReference type="Pfam" id="PF14670">
    <property type="entry name" value="FXa_inhibition"/>
    <property type="match status" value="2"/>
</dbReference>
<dbReference type="InterPro" id="IPR001881">
    <property type="entry name" value="EGF-like_Ca-bd_dom"/>
</dbReference>
<evidence type="ECO:0000313" key="26">
    <source>
        <dbReference type="RefSeq" id="XP_023938622.2"/>
    </source>
</evidence>
<dbReference type="GO" id="GO:0048731">
    <property type="term" value="P:system development"/>
    <property type="evidence" value="ECO:0007669"/>
    <property type="project" value="UniProtKB-ARBA"/>
</dbReference>
<keyword evidence="12 16" id="KW-1015">Disulfide bond</keyword>
<organism evidence="25 26">
    <name type="scientific">Bicyclus anynana</name>
    <name type="common">Squinting bush brown butterfly</name>
    <dbReference type="NCBI Taxonomy" id="110368"/>
    <lineage>
        <taxon>Eukaryota</taxon>
        <taxon>Metazoa</taxon>
        <taxon>Ecdysozoa</taxon>
        <taxon>Arthropoda</taxon>
        <taxon>Hexapoda</taxon>
        <taxon>Insecta</taxon>
        <taxon>Pterygota</taxon>
        <taxon>Neoptera</taxon>
        <taxon>Endopterygota</taxon>
        <taxon>Lepidoptera</taxon>
        <taxon>Glossata</taxon>
        <taxon>Ditrysia</taxon>
        <taxon>Papilionoidea</taxon>
        <taxon>Nymphalidae</taxon>
        <taxon>Satyrinae</taxon>
        <taxon>Satyrini</taxon>
        <taxon>Mycalesina</taxon>
        <taxon>Bicyclus</taxon>
    </lineage>
</organism>
<dbReference type="Gene3D" id="2.10.25.10">
    <property type="entry name" value="Laminin"/>
    <property type="match status" value="2"/>
</dbReference>
<evidence type="ECO:0000256" key="15">
    <source>
        <dbReference type="PIRSR" id="PIRSR001199-2"/>
    </source>
</evidence>
<keyword evidence="2" id="KW-0964">Secreted</keyword>
<dbReference type="Gene3D" id="3.40.390.10">
    <property type="entry name" value="Collagenase (Catalytic Domain)"/>
    <property type="match status" value="1"/>
</dbReference>
<feature type="domain" description="EGF-like" evidence="23">
    <location>
        <begin position="896"/>
        <end position="936"/>
    </location>
</feature>
<dbReference type="SUPFAM" id="SSF49854">
    <property type="entry name" value="Spermadhesin, CUB domain"/>
    <property type="match status" value="5"/>
</dbReference>
<dbReference type="PROSITE" id="PS50026">
    <property type="entry name" value="EGF_3"/>
    <property type="match status" value="2"/>
</dbReference>
<dbReference type="PIRSF" id="PIRSF001199">
    <property type="entry name" value="BMP_1/tolloid-like"/>
    <property type="match status" value="1"/>
</dbReference>
<evidence type="ECO:0000256" key="7">
    <source>
        <dbReference type="ARBA" id="ARBA00022737"/>
    </source>
</evidence>
<dbReference type="GO" id="GO:0008270">
    <property type="term" value="F:zinc ion binding"/>
    <property type="evidence" value="ECO:0007669"/>
    <property type="project" value="UniProtKB-UniRule"/>
</dbReference>
<dbReference type="GeneID" id="112046260"/>
<keyword evidence="11" id="KW-0865">Zymogen</keyword>
<dbReference type="OrthoDB" id="431034at2759"/>
<evidence type="ECO:0000256" key="16">
    <source>
        <dbReference type="PROSITE-ProRule" id="PRU00059"/>
    </source>
</evidence>
<dbReference type="InterPro" id="IPR000859">
    <property type="entry name" value="CUB_dom"/>
</dbReference>
<feature type="disulfide bond" evidence="18">
    <location>
        <begin position="528"/>
        <end position="550"/>
    </location>
</feature>
<dbReference type="KEGG" id="bany:112046260"/>
<dbReference type="Pfam" id="PF00431">
    <property type="entry name" value="CUB"/>
    <property type="match status" value="5"/>
</dbReference>
<feature type="domain" description="Peptidase M12A" evidence="24">
    <location>
        <begin position="465"/>
        <end position="665"/>
    </location>
</feature>
<feature type="compositionally biased region" description="Basic residues" evidence="21">
    <location>
        <begin position="325"/>
        <end position="341"/>
    </location>
</feature>
<feature type="signal peptide" evidence="19">
    <location>
        <begin position="1"/>
        <end position="31"/>
    </location>
</feature>
<evidence type="ECO:0000256" key="21">
    <source>
        <dbReference type="SAM" id="MobiDB-lite"/>
    </source>
</evidence>
<evidence type="ECO:0000256" key="20">
    <source>
        <dbReference type="SAM" id="Coils"/>
    </source>
</evidence>
<keyword evidence="7" id="KW-0677">Repeat</keyword>
<name>A0A6J1N0D9_BICAN</name>
<keyword evidence="10 18" id="KW-0482">Metalloprotease</keyword>
<feature type="active site" evidence="14 18">
    <location>
        <position position="559"/>
    </location>
</feature>